<dbReference type="PANTHER" id="PTHR47331">
    <property type="entry name" value="PHD-TYPE DOMAIN-CONTAINING PROTEIN"/>
    <property type="match status" value="1"/>
</dbReference>
<name>W2TD78_NECAM</name>
<evidence type="ECO:0000313" key="2">
    <source>
        <dbReference type="Proteomes" id="UP000053676"/>
    </source>
</evidence>
<keyword evidence="2" id="KW-1185">Reference proteome</keyword>
<dbReference type="EMBL" id="KI659607">
    <property type="protein sequence ID" value="ETN79146.1"/>
    <property type="molecule type" value="Genomic_DNA"/>
</dbReference>
<dbReference type="KEGG" id="nai:NECAME_09983"/>
<reference evidence="2" key="1">
    <citation type="journal article" date="2014" name="Nat. Genet.">
        <title>Genome of the human hookworm Necator americanus.</title>
        <authorList>
            <person name="Tang Y.T."/>
            <person name="Gao X."/>
            <person name="Rosa B.A."/>
            <person name="Abubucker S."/>
            <person name="Hallsworth-Pepin K."/>
            <person name="Martin J."/>
            <person name="Tyagi R."/>
            <person name="Heizer E."/>
            <person name="Zhang X."/>
            <person name="Bhonagiri-Palsikar V."/>
            <person name="Minx P."/>
            <person name="Warren W.C."/>
            <person name="Wang Q."/>
            <person name="Zhan B."/>
            <person name="Hotez P.J."/>
            <person name="Sternberg P.W."/>
            <person name="Dougall A."/>
            <person name="Gaze S.T."/>
            <person name="Mulvenna J."/>
            <person name="Sotillo J."/>
            <person name="Ranganathan S."/>
            <person name="Rabelo E.M."/>
            <person name="Wilson R.K."/>
            <person name="Felgner P.L."/>
            <person name="Bethony J."/>
            <person name="Hawdon J.M."/>
            <person name="Gasser R.B."/>
            <person name="Loukas A."/>
            <person name="Mitreva M."/>
        </authorList>
    </citation>
    <scope>NUCLEOTIDE SEQUENCE [LARGE SCALE GENOMIC DNA]</scope>
</reference>
<sequence>MSSITKRTVTSAISAIYDPLGWQIPLLHKIKIFLQDLWKDQYDWDVRLPDTKVEEWKWNGITAQINWFEKDLPRFLQEKKGEVILVTFAVASTNTMAACTYLHSNTSAQLLMAKSKLPSLQCHYVRDRNLCQYCLMDCDPNRRCRCQDKPCWYCSVVRRTILDFLIPMEGGHHRAFCNIPNSKEKIAARIDELEREIEEARQRQHQ</sequence>
<evidence type="ECO:0000313" key="1">
    <source>
        <dbReference type="EMBL" id="ETN79146.1"/>
    </source>
</evidence>
<dbReference type="OrthoDB" id="5819470at2759"/>
<dbReference type="Pfam" id="PF05380">
    <property type="entry name" value="Peptidase_A17"/>
    <property type="match status" value="1"/>
</dbReference>
<gene>
    <name evidence="1" type="ORF">NECAME_09983</name>
</gene>
<protein>
    <submittedName>
        <fullName evidence="1">Uncharacterized protein</fullName>
    </submittedName>
</protein>
<accession>W2TD78</accession>
<dbReference type="InterPro" id="IPR008042">
    <property type="entry name" value="Retrotrans_Pao"/>
</dbReference>
<dbReference type="Proteomes" id="UP000053676">
    <property type="component" value="Unassembled WGS sequence"/>
</dbReference>
<dbReference type="AlphaFoldDB" id="W2TD78"/>
<organism evidence="1 2">
    <name type="scientific">Necator americanus</name>
    <name type="common">Human hookworm</name>
    <dbReference type="NCBI Taxonomy" id="51031"/>
    <lineage>
        <taxon>Eukaryota</taxon>
        <taxon>Metazoa</taxon>
        <taxon>Ecdysozoa</taxon>
        <taxon>Nematoda</taxon>
        <taxon>Chromadorea</taxon>
        <taxon>Rhabditida</taxon>
        <taxon>Rhabditina</taxon>
        <taxon>Rhabditomorpha</taxon>
        <taxon>Strongyloidea</taxon>
        <taxon>Ancylostomatidae</taxon>
        <taxon>Bunostominae</taxon>
        <taxon>Necator</taxon>
    </lineage>
</organism>
<proteinExistence type="predicted"/>